<dbReference type="OrthoDB" id="9121563at2"/>
<dbReference type="EMBL" id="CP011971">
    <property type="protein sequence ID" value="AMN48059.1"/>
    <property type="molecule type" value="Genomic_DNA"/>
</dbReference>
<feature type="domain" description="Histidine kinase" evidence="11">
    <location>
        <begin position="206"/>
        <end position="412"/>
    </location>
</feature>
<dbReference type="PANTHER" id="PTHR45436:SF16">
    <property type="entry name" value="HISTIDINE KINASE"/>
    <property type="match status" value="1"/>
</dbReference>
<dbReference type="SMART" id="SM00388">
    <property type="entry name" value="HisKA"/>
    <property type="match status" value="1"/>
</dbReference>
<evidence type="ECO:0000256" key="5">
    <source>
        <dbReference type="ARBA" id="ARBA00022679"/>
    </source>
</evidence>
<keyword evidence="14" id="KW-1185">Reference proteome</keyword>
<dbReference type="RefSeq" id="WP_066923422.1">
    <property type="nucleotide sequence ID" value="NZ_CP011971.1"/>
</dbReference>
<feature type="domain" description="HAMP" evidence="12">
    <location>
        <begin position="144"/>
        <end position="198"/>
    </location>
</feature>
<dbReference type="PATRIC" id="fig|465721.4.peg.2847"/>
<gene>
    <name evidence="13" type="ORF">ACG33_13315</name>
</gene>
<keyword evidence="7 13" id="KW-0418">Kinase</keyword>
<dbReference type="EC" id="2.7.13.3" evidence="3"/>
<evidence type="ECO:0000256" key="8">
    <source>
        <dbReference type="ARBA" id="ARBA00022989"/>
    </source>
</evidence>
<evidence type="ECO:0000313" key="14">
    <source>
        <dbReference type="Proteomes" id="UP000070250"/>
    </source>
</evidence>
<dbReference type="PANTHER" id="PTHR45436">
    <property type="entry name" value="SENSOR HISTIDINE KINASE YKOH"/>
    <property type="match status" value="1"/>
</dbReference>
<accession>A0A127FE46</accession>
<comment type="subcellular location">
    <subcellularLocation>
        <location evidence="2">Membrane</location>
    </subcellularLocation>
</comment>
<evidence type="ECO:0000256" key="6">
    <source>
        <dbReference type="ARBA" id="ARBA00022692"/>
    </source>
</evidence>
<dbReference type="InterPro" id="IPR036890">
    <property type="entry name" value="HATPase_C_sf"/>
</dbReference>
<dbReference type="SUPFAM" id="SSF55874">
    <property type="entry name" value="ATPase domain of HSP90 chaperone/DNA topoisomerase II/histidine kinase"/>
    <property type="match status" value="1"/>
</dbReference>
<keyword evidence="9" id="KW-0902">Two-component regulatory system</keyword>
<keyword evidence="5" id="KW-0808">Transferase</keyword>
<dbReference type="SUPFAM" id="SSF47384">
    <property type="entry name" value="Homodimeric domain of signal transducing histidine kinase"/>
    <property type="match status" value="1"/>
</dbReference>
<dbReference type="STRING" id="465721.ACG33_13315"/>
<evidence type="ECO:0000259" key="11">
    <source>
        <dbReference type="PROSITE" id="PS50109"/>
    </source>
</evidence>
<keyword evidence="8 10" id="KW-1133">Transmembrane helix</keyword>
<evidence type="ECO:0000256" key="4">
    <source>
        <dbReference type="ARBA" id="ARBA00022553"/>
    </source>
</evidence>
<evidence type="ECO:0000259" key="12">
    <source>
        <dbReference type="PROSITE" id="PS50885"/>
    </source>
</evidence>
<reference evidence="13 14" key="1">
    <citation type="submission" date="2015-06" db="EMBL/GenBank/DDBJ databases">
        <title>A Comprehensive Approach to Explore the Metabolic and Phylogenetic Diversity of Bacterial Steroid Degradation in the Environment: Testosterone as an Example.</title>
        <authorList>
            <person name="Yang F.-C."/>
            <person name="Chen Y.-L."/>
            <person name="Yu C.-P."/>
            <person name="Tang S.-L."/>
            <person name="Wang P.-H."/>
            <person name="Ismail W."/>
            <person name="Wang C.-H."/>
            <person name="Yang C.-Y."/>
            <person name="Chiang Y.-R."/>
        </authorList>
    </citation>
    <scope>NUCLEOTIDE SEQUENCE [LARGE SCALE GENOMIC DNA]</scope>
    <source>
        <strain evidence="13 14">DSM 18526</strain>
    </source>
</reference>
<dbReference type="CDD" id="cd00075">
    <property type="entry name" value="HATPase"/>
    <property type="match status" value="1"/>
</dbReference>
<dbReference type="CDD" id="cd00082">
    <property type="entry name" value="HisKA"/>
    <property type="match status" value="1"/>
</dbReference>
<feature type="transmembrane region" description="Helical" evidence="10">
    <location>
        <begin position="122"/>
        <end position="143"/>
    </location>
</feature>
<dbReference type="AlphaFoldDB" id="A0A127FE46"/>
<evidence type="ECO:0000256" key="1">
    <source>
        <dbReference type="ARBA" id="ARBA00000085"/>
    </source>
</evidence>
<dbReference type="Gene3D" id="1.10.287.130">
    <property type="match status" value="1"/>
</dbReference>
<dbReference type="InterPro" id="IPR003660">
    <property type="entry name" value="HAMP_dom"/>
</dbReference>
<dbReference type="Pfam" id="PF00512">
    <property type="entry name" value="HisKA"/>
    <property type="match status" value="1"/>
</dbReference>
<dbReference type="GO" id="GO:0005886">
    <property type="term" value="C:plasma membrane"/>
    <property type="evidence" value="ECO:0007669"/>
    <property type="project" value="TreeGrafter"/>
</dbReference>
<evidence type="ECO:0000256" key="7">
    <source>
        <dbReference type="ARBA" id="ARBA00022777"/>
    </source>
</evidence>
<dbReference type="InterPro" id="IPR005467">
    <property type="entry name" value="His_kinase_dom"/>
</dbReference>
<proteinExistence type="predicted"/>
<keyword evidence="4" id="KW-0597">Phosphoprotein</keyword>
<dbReference type="PROSITE" id="PS50885">
    <property type="entry name" value="HAMP"/>
    <property type="match status" value="1"/>
</dbReference>
<dbReference type="KEGG" id="sdf:ACG33_13315"/>
<name>A0A127FE46_STEDE</name>
<dbReference type="InterPro" id="IPR003661">
    <property type="entry name" value="HisK_dim/P_dom"/>
</dbReference>
<evidence type="ECO:0000256" key="10">
    <source>
        <dbReference type="SAM" id="Phobius"/>
    </source>
</evidence>
<dbReference type="Pfam" id="PF02518">
    <property type="entry name" value="HATPase_c"/>
    <property type="match status" value="1"/>
</dbReference>
<dbReference type="GO" id="GO:0000155">
    <property type="term" value="F:phosphorelay sensor kinase activity"/>
    <property type="evidence" value="ECO:0007669"/>
    <property type="project" value="InterPro"/>
</dbReference>
<evidence type="ECO:0000313" key="13">
    <source>
        <dbReference type="EMBL" id="AMN48059.1"/>
    </source>
</evidence>
<protein>
    <recommendedName>
        <fullName evidence="3">histidine kinase</fullName>
        <ecNumber evidence="3">2.7.13.3</ecNumber>
    </recommendedName>
</protein>
<organism evidence="13 14">
    <name type="scientific">Steroidobacter denitrificans</name>
    <dbReference type="NCBI Taxonomy" id="465721"/>
    <lineage>
        <taxon>Bacteria</taxon>
        <taxon>Pseudomonadati</taxon>
        <taxon>Pseudomonadota</taxon>
        <taxon>Gammaproteobacteria</taxon>
        <taxon>Steroidobacterales</taxon>
        <taxon>Steroidobacteraceae</taxon>
        <taxon>Steroidobacter</taxon>
    </lineage>
</organism>
<evidence type="ECO:0000256" key="9">
    <source>
        <dbReference type="ARBA" id="ARBA00023012"/>
    </source>
</evidence>
<evidence type="ECO:0000256" key="2">
    <source>
        <dbReference type="ARBA" id="ARBA00004370"/>
    </source>
</evidence>
<comment type="catalytic activity">
    <reaction evidence="1">
        <text>ATP + protein L-histidine = ADP + protein N-phospho-L-histidine.</text>
        <dbReference type="EC" id="2.7.13.3"/>
    </reaction>
</comment>
<keyword evidence="10" id="KW-0472">Membrane</keyword>
<dbReference type="PROSITE" id="PS50109">
    <property type="entry name" value="HIS_KIN"/>
    <property type="match status" value="1"/>
</dbReference>
<evidence type="ECO:0000256" key="3">
    <source>
        <dbReference type="ARBA" id="ARBA00012438"/>
    </source>
</evidence>
<dbReference type="Gene3D" id="3.30.565.10">
    <property type="entry name" value="Histidine kinase-like ATPase, C-terminal domain"/>
    <property type="match status" value="1"/>
</dbReference>
<dbReference type="SMART" id="SM00387">
    <property type="entry name" value="HATPase_c"/>
    <property type="match status" value="1"/>
</dbReference>
<dbReference type="Proteomes" id="UP000070250">
    <property type="component" value="Chromosome"/>
</dbReference>
<keyword evidence="6 10" id="KW-0812">Transmembrane</keyword>
<dbReference type="InterPro" id="IPR050428">
    <property type="entry name" value="TCS_sensor_his_kinase"/>
</dbReference>
<sequence>MSWLFGYAVALTGAVTLHGFLVNEFAENLVWESLLQRELENHLQRTAEDPSYQWRHTDSLQLYGTPGHVTPPALSALPEGVHDDFWLDGRETVVLVQRVDGVNYAIVLDIADLEAQEATLTLFVAGLALTLVVVMGLMVAWGLRRSLRPLLSLADDIGALAPDRAGQHVTVDRKASSELHIIANSLNDYLHRQDEFVERERAFNNTASHELRTPIAVIGGAAELALDQPGLLPAVRHQIQRIRRTARDVEHLITLLLTLAKDPARLMRTDDVVLLHELLPEIIDDHRHLLRGKALSIVVDELAPSSVSAPPHLVQAAIGNLLRNAIENSDQGEIHIRLETDATVVIQDPGHGMTPEEISRIYTQIARGGGREGGGIGLELLGRLCEHLGWTLSIMSTPGRGTLSQLRLLDRRNAASSNRA</sequence>
<dbReference type="InterPro" id="IPR003594">
    <property type="entry name" value="HATPase_dom"/>
</dbReference>
<dbReference type="InterPro" id="IPR036097">
    <property type="entry name" value="HisK_dim/P_sf"/>
</dbReference>